<dbReference type="EMBL" id="CP003057">
    <property type="protein sequence ID" value="AEQ97586.1"/>
    <property type="molecule type" value="Genomic_DNA"/>
</dbReference>
<evidence type="ECO:0000313" key="2">
    <source>
        <dbReference type="EMBL" id="AEQ97586.1"/>
    </source>
</evidence>
<reference evidence="2 3" key="1">
    <citation type="journal article" date="2011" name="J. Bacteriol.">
        <title>Two new complete genome sequences offer insight into host and tissue specificity of plant pathogenic Xanthomonas spp.</title>
        <authorList>
            <person name="Bogdanove A.J."/>
            <person name="Koebnik R."/>
            <person name="Lu H."/>
            <person name="Furutani A."/>
            <person name="Angiuoli S.V."/>
            <person name="Patil P.B."/>
            <person name="Van Sluys M.A."/>
            <person name="Ryan R.P."/>
            <person name="Meyer D.F."/>
            <person name="Han S.W."/>
            <person name="Aparna G."/>
            <person name="Rajaram M."/>
            <person name="Delcher A.L."/>
            <person name="Phillippy A.M."/>
            <person name="Puiu D."/>
            <person name="Schatz M.C."/>
            <person name="Shumway M."/>
            <person name="Sommer D.D."/>
            <person name="Trapnell C."/>
            <person name="Benahmed F."/>
            <person name="Dimitrov G."/>
            <person name="Madupu R."/>
            <person name="Radune D."/>
            <person name="Sullivan S."/>
            <person name="Jha G."/>
            <person name="Ishihara H."/>
            <person name="Lee S.W."/>
            <person name="Pandey A."/>
            <person name="Sharma V."/>
            <person name="Sriariyanun M."/>
            <person name="Szurek B."/>
            <person name="Vera-Cruz C.M."/>
            <person name="Dorman K.S."/>
            <person name="Ronald P.C."/>
            <person name="Verdier V."/>
            <person name="Dow J.M."/>
            <person name="Sonti R.V."/>
            <person name="Tsuge S."/>
            <person name="Brendel V.P."/>
            <person name="Rabinowicz P.D."/>
            <person name="Leach J.E."/>
            <person name="White F.F."/>
            <person name="Salzberg S.L."/>
        </authorList>
    </citation>
    <scope>NUCLEOTIDE SEQUENCE [LARGE SCALE GENOMIC DNA]</scope>
    <source>
        <strain evidence="2 3">BLS256</strain>
    </source>
</reference>
<proteinExistence type="predicted"/>
<evidence type="ECO:0000256" key="1">
    <source>
        <dbReference type="SAM" id="MobiDB-lite"/>
    </source>
</evidence>
<accession>G7TDQ8</accession>
<sequence length="41" mass="4381">MCSGRQPCSLDGARNVSTGGRLDNQRGIVWGQHRLSPTGVI</sequence>
<dbReference type="KEGG" id="xor:XOC_3492"/>
<protein>
    <submittedName>
        <fullName evidence="2">Uncharacterized protein</fullName>
    </submittedName>
</protein>
<evidence type="ECO:0000313" key="3">
    <source>
        <dbReference type="Proteomes" id="UP000008851"/>
    </source>
</evidence>
<gene>
    <name evidence="2" type="ORF">XOC_3492</name>
</gene>
<name>G7TDQ8_XANOB</name>
<feature type="region of interest" description="Disordered" evidence="1">
    <location>
        <begin position="1"/>
        <end position="23"/>
    </location>
</feature>
<dbReference type="AlphaFoldDB" id="G7TDQ8"/>
<dbReference type="HOGENOM" id="CLU_3278790_0_0_6"/>
<organism evidence="2 3">
    <name type="scientific">Xanthomonas oryzae pv. oryzicola (strain BLS256)</name>
    <dbReference type="NCBI Taxonomy" id="383407"/>
    <lineage>
        <taxon>Bacteria</taxon>
        <taxon>Pseudomonadati</taxon>
        <taxon>Pseudomonadota</taxon>
        <taxon>Gammaproteobacteria</taxon>
        <taxon>Lysobacterales</taxon>
        <taxon>Lysobacteraceae</taxon>
        <taxon>Xanthomonas</taxon>
    </lineage>
</organism>
<dbReference type="Proteomes" id="UP000008851">
    <property type="component" value="Chromosome"/>
</dbReference>